<dbReference type="PROSITE" id="PS50173">
    <property type="entry name" value="UMUC"/>
    <property type="match status" value="1"/>
</dbReference>
<dbReference type="InterPro" id="IPR024728">
    <property type="entry name" value="PolY_HhH_motif"/>
</dbReference>
<dbReference type="GO" id="GO:0006261">
    <property type="term" value="P:DNA-templated DNA replication"/>
    <property type="evidence" value="ECO:0007669"/>
    <property type="project" value="UniProtKB-UniRule"/>
</dbReference>
<comment type="cofactor">
    <cofactor evidence="16">
        <name>Mg(2+)</name>
        <dbReference type="ChEBI" id="CHEBI:18420"/>
    </cofactor>
    <text evidence="16">Binds 2 magnesium ions per subunit.</text>
</comment>
<dbReference type="InterPro" id="IPR001126">
    <property type="entry name" value="UmuC"/>
</dbReference>
<keyword evidence="9 16" id="KW-0479">Metal-binding</keyword>
<evidence type="ECO:0000256" key="1">
    <source>
        <dbReference type="ARBA" id="ARBA00004496"/>
    </source>
</evidence>
<dbReference type="GO" id="GO:0000287">
    <property type="term" value="F:magnesium ion binding"/>
    <property type="evidence" value="ECO:0007669"/>
    <property type="project" value="UniProtKB-UniRule"/>
</dbReference>
<dbReference type="NCBIfam" id="NF002751">
    <property type="entry name" value="PRK02794.1"/>
    <property type="match status" value="1"/>
</dbReference>
<dbReference type="GO" id="GO:0003887">
    <property type="term" value="F:DNA-directed DNA polymerase activity"/>
    <property type="evidence" value="ECO:0007669"/>
    <property type="project" value="UniProtKB-UniRule"/>
</dbReference>
<comment type="subcellular location">
    <subcellularLocation>
        <location evidence="1 16">Cytoplasm</location>
    </subcellularLocation>
</comment>
<dbReference type="RefSeq" id="WP_227118436.1">
    <property type="nucleotide sequence ID" value="NZ_CAKSVL010000008.1"/>
</dbReference>
<dbReference type="InterPro" id="IPR022880">
    <property type="entry name" value="DNApol_IV"/>
</dbReference>
<dbReference type="GO" id="GO:0005829">
    <property type="term" value="C:cytosol"/>
    <property type="evidence" value="ECO:0007669"/>
    <property type="project" value="TreeGrafter"/>
</dbReference>
<keyword evidence="5 16" id="KW-0963">Cytoplasm</keyword>
<comment type="catalytic activity">
    <reaction evidence="15 16">
        <text>DNA(n) + a 2'-deoxyribonucleoside 5'-triphosphate = DNA(n+1) + diphosphate</text>
        <dbReference type="Rhea" id="RHEA:22508"/>
        <dbReference type="Rhea" id="RHEA-COMP:17339"/>
        <dbReference type="Rhea" id="RHEA-COMP:17340"/>
        <dbReference type="ChEBI" id="CHEBI:33019"/>
        <dbReference type="ChEBI" id="CHEBI:61560"/>
        <dbReference type="ChEBI" id="CHEBI:173112"/>
        <dbReference type="EC" id="2.7.7.7"/>
    </reaction>
</comment>
<dbReference type="SUPFAM" id="SSF56672">
    <property type="entry name" value="DNA/RNA polymerases"/>
    <property type="match status" value="1"/>
</dbReference>
<evidence type="ECO:0000256" key="5">
    <source>
        <dbReference type="ARBA" id="ARBA00022490"/>
    </source>
</evidence>
<keyword evidence="6 16" id="KW-0808">Transferase</keyword>
<keyword evidence="4 16" id="KW-0515">Mutator protein</keyword>
<evidence type="ECO:0000313" key="19">
    <source>
        <dbReference type="EMBL" id="SBW01491.1"/>
    </source>
</evidence>
<dbReference type="InterPro" id="IPR017961">
    <property type="entry name" value="DNA_pol_Y-fam_little_finger"/>
</dbReference>
<feature type="region of interest" description="Disordered" evidence="17">
    <location>
        <begin position="393"/>
        <end position="420"/>
    </location>
</feature>
<evidence type="ECO:0000256" key="6">
    <source>
        <dbReference type="ARBA" id="ARBA00022679"/>
    </source>
</evidence>
<dbReference type="InterPro" id="IPR036775">
    <property type="entry name" value="DNA_pol_Y-fam_lit_finger_sf"/>
</dbReference>
<evidence type="ECO:0000259" key="18">
    <source>
        <dbReference type="PROSITE" id="PS50173"/>
    </source>
</evidence>
<organism evidence="19">
    <name type="scientific">uncultured Desulfovibrio sp</name>
    <dbReference type="NCBI Taxonomy" id="167968"/>
    <lineage>
        <taxon>Bacteria</taxon>
        <taxon>Pseudomonadati</taxon>
        <taxon>Thermodesulfobacteriota</taxon>
        <taxon>Desulfovibrionia</taxon>
        <taxon>Desulfovibrionales</taxon>
        <taxon>Desulfovibrionaceae</taxon>
        <taxon>Desulfovibrio</taxon>
        <taxon>environmental samples</taxon>
    </lineage>
</organism>
<evidence type="ECO:0000256" key="2">
    <source>
        <dbReference type="ARBA" id="ARBA00010945"/>
    </source>
</evidence>
<accession>A0A212JQ17</accession>
<dbReference type="AlphaFoldDB" id="A0A212JQ17"/>
<feature type="binding site" evidence="16">
    <location>
        <position position="99"/>
    </location>
    <ligand>
        <name>Mg(2+)</name>
        <dbReference type="ChEBI" id="CHEBI:18420"/>
    </ligand>
</feature>
<evidence type="ECO:0000256" key="14">
    <source>
        <dbReference type="ARBA" id="ARBA00023204"/>
    </source>
</evidence>
<name>A0A212JQ17_9BACT</name>
<dbReference type="FunFam" id="3.40.1170.60:FF:000001">
    <property type="entry name" value="DNA polymerase IV"/>
    <property type="match status" value="1"/>
</dbReference>
<comment type="subunit">
    <text evidence="3 16">Monomer.</text>
</comment>
<sequence length="420" mass="46136">MIIHIDMDAFFASVEQMDDPSLRGKPVIVGGEQRGVVSTCSYEARVFGVHSAMPMATARRLCPQAIVVRGRYARYAELSRAVMAALAEFSPLVEQASVDEAYVDATGLERLFGSLEELLLRIKERVREATGGLTCSAGAAPVKFLAKICSDINKPDGMFILRPEEVDDFLATLPVGKIPGVGKRMVESLQGLGVRTVGQLRRYSLDFMLRKYGKWGGVLYERVHGRDPRGIETERAAKSESAECTFTEDTRDRDFLQRMLLAHAERVGASLRRHGYRGRTVTLKVKYTDFRQITRSRTLPEGINATETIFEVGCALLRELPLPQPVRLIGLGVSGFDAPVAQLVLPGAVKPATQGLDPQVEARRQKLDAALDDLRSRFGNKAVQRGRLFTPAEKKTAAALAPDSAGDVDTSDAKESDRED</sequence>
<dbReference type="GO" id="GO:0006281">
    <property type="term" value="P:DNA repair"/>
    <property type="evidence" value="ECO:0007669"/>
    <property type="project" value="UniProtKB-UniRule"/>
</dbReference>
<protein>
    <recommendedName>
        <fullName evidence="16">DNA polymerase IV</fullName>
        <shortName evidence="16">Pol IV</shortName>
        <ecNumber evidence="16">2.7.7.7</ecNumber>
    </recommendedName>
</protein>
<dbReference type="Gene3D" id="3.30.1490.100">
    <property type="entry name" value="DNA polymerase, Y-family, little finger domain"/>
    <property type="match status" value="1"/>
</dbReference>
<dbReference type="Gene3D" id="3.30.70.270">
    <property type="match status" value="1"/>
</dbReference>
<dbReference type="PANTHER" id="PTHR11076:SF33">
    <property type="entry name" value="DNA POLYMERASE KAPPA"/>
    <property type="match status" value="1"/>
</dbReference>
<dbReference type="Gene3D" id="1.10.150.20">
    <property type="entry name" value="5' to 3' exonuclease, C-terminal subdomain"/>
    <property type="match status" value="1"/>
</dbReference>
<dbReference type="GO" id="GO:0009432">
    <property type="term" value="P:SOS response"/>
    <property type="evidence" value="ECO:0007669"/>
    <property type="project" value="TreeGrafter"/>
</dbReference>
<dbReference type="Pfam" id="PF11799">
    <property type="entry name" value="IMS_C"/>
    <property type="match status" value="1"/>
</dbReference>
<dbReference type="HAMAP" id="MF_01113">
    <property type="entry name" value="DNApol_IV"/>
    <property type="match status" value="1"/>
</dbReference>
<keyword evidence="8 16" id="KW-0235">DNA replication</keyword>
<keyword evidence="7 16" id="KW-0548">Nucleotidyltransferase</keyword>
<dbReference type="InterPro" id="IPR050116">
    <property type="entry name" value="DNA_polymerase-Y"/>
</dbReference>
<dbReference type="NCBIfam" id="NF002677">
    <property type="entry name" value="PRK02406.1"/>
    <property type="match status" value="1"/>
</dbReference>
<comment type="similarity">
    <text evidence="2 16">Belongs to the DNA polymerase type-Y family.</text>
</comment>
<feature type="compositionally biased region" description="Basic and acidic residues" evidence="17">
    <location>
        <begin position="411"/>
        <end position="420"/>
    </location>
</feature>
<dbReference type="Gene3D" id="3.40.1170.60">
    <property type="match status" value="1"/>
</dbReference>
<evidence type="ECO:0000256" key="16">
    <source>
        <dbReference type="HAMAP-Rule" id="MF_01113"/>
    </source>
</evidence>
<gene>
    <name evidence="16 19" type="primary">dinB</name>
    <name evidence="19" type="ORF">KM92DES2_11508</name>
</gene>
<feature type="site" description="Substrate discrimination" evidence="16">
    <location>
        <position position="11"/>
    </location>
</feature>
<reference evidence="19" key="1">
    <citation type="submission" date="2016-04" db="EMBL/GenBank/DDBJ databases">
        <authorList>
            <person name="Evans L.H."/>
            <person name="Alamgir A."/>
            <person name="Owens N."/>
            <person name="Weber N.D."/>
            <person name="Virtaneva K."/>
            <person name="Barbian K."/>
            <person name="Babar A."/>
            <person name="Rosenke K."/>
        </authorList>
    </citation>
    <scope>NUCLEOTIDE SEQUENCE</scope>
    <source>
        <strain evidence="19">92-2</strain>
    </source>
</reference>
<evidence type="ECO:0000256" key="13">
    <source>
        <dbReference type="ARBA" id="ARBA00023125"/>
    </source>
</evidence>
<keyword evidence="14 16" id="KW-0234">DNA repair</keyword>
<dbReference type="FunFam" id="3.30.1490.100:FF:000004">
    <property type="entry name" value="DNA polymerase IV"/>
    <property type="match status" value="1"/>
</dbReference>
<dbReference type="InterPro" id="IPR043128">
    <property type="entry name" value="Rev_trsase/Diguanyl_cyclase"/>
</dbReference>
<evidence type="ECO:0000256" key="9">
    <source>
        <dbReference type="ARBA" id="ARBA00022723"/>
    </source>
</evidence>
<keyword evidence="10 16" id="KW-0227">DNA damage</keyword>
<dbReference type="CDD" id="cd03586">
    <property type="entry name" value="PolY_Pol_IV_kappa"/>
    <property type="match status" value="1"/>
</dbReference>
<evidence type="ECO:0000256" key="7">
    <source>
        <dbReference type="ARBA" id="ARBA00022695"/>
    </source>
</evidence>
<evidence type="ECO:0000256" key="8">
    <source>
        <dbReference type="ARBA" id="ARBA00022705"/>
    </source>
</evidence>
<dbReference type="Pfam" id="PF11798">
    <property type="entry name" value="IMS_HHH"/>
    <property type="match status" value="1"/>
</dbReference>
<evidence type="ECO:0000256" key="17">
    <source>
        <dbReference type="SAM" id="MobiDB-lite"/>
    </source>
</evidence>
<keyword evidence="13 16" id="KW-0238">DNA-binding</keyword>
<evidence type="ECO:0000256" key="15">
    <source>
        <dbReference type="ARBA" id="ARBA00049244"/>
    </source>
</evidence>
<dbReference type="GO" id="GO:0042276">
    <property type="term" value="P:error-prone translesion synthesis"/>
    <property type="evidence" value="ECO:0007669"/>
    <property type="project" value="TreeGrafter"/>
</dbReference>
<feature type="binding site" evidence="16">
    <location>
        <position position="6"/>
    </location>
    <ligand>
        <name>Mg(2+)</name>
        <dbReference type="ChEBI" id="CHEBI:18420"/>
    </ligand>
</feature>
<dbReference type="SUPFAM" id="SSF100879">
    <property type="entry name" value="Lesion bypass DNA polymerase (Y-family), little finger domain"/>
    <property type="match status" value="1"/>
</dbReference>
<keyword evidence="12 16" id="KW-0239">DNA-directed DNA polymerase</keyword>
<evidence type="ECO:0000256" key="11">
    <source>
        <dbReference type="ARBA" id="ARBA00022842"/>
    </source>
</evidence>
<dbReference type="PANTHER" id="PTHR11076">
    <property type="entry name" value="DNA REPAIR POLYMERASE UMUC / TRANSFERASE FAMILY MEMBER"/>
    <property type="match status" value="1"/>
</dbReference>
<evidence type="ECO:0000256" key="10">
    <source>
        <dbReference type="ARBA" id="ARBA00022763"/>
    </source>
</evidence>
<dbReference type="Pfam" id="PF00817">
    <property type="entry name" value="IMS"/>
    <property type="match status" value="1"/>
</dbReference>
<keyword evidence="11 16" id="KW-0460">Magnesium</keyword>
<comment type="function">
    <text evidence="16">Poorly processive, error-prone DNA polymerase involved in untargeted mutagenesis. Copies undamaged DNA at stalled replication forks, which arise in vivo from mismatched or misaligned primer ends. These misaligned primers can be extended by PolIV. Exhibits no 3'-5' exonuclease (proofreading) activity. May be involved in translesional synthesis, in conjunction with the beta clamp from PolIII.</text>
</comment>
<feature type="domain" description="UmuC" evidence="18">
    <location>
        <begin position="2"/>
        <end position="182"/>
    </location>
</feature>
<dbReference type="EC" id="2.7.7.7" evidence="16"/>
<evidence type="ECO:0000256" key="12">
    <source>
        <dbReference type="ARBA" id="ARBA00022932"/>
    </source>
</evidence>
<dbReference type="GO" id="GO:0003684">
    <property type="term" value="F:damaged DNA binding"/>
    <property type="evidence" value="ECO:0007669"/>
    <property type="project" value="InterPro"/>
</dbReference>
<dbReference type="InterPro" id="IPR043502">
    <property type="entry name" value="DNA/RNA_pol_sf"/>
</dbReference>
<evidence type="ECO:0000256" key="3">
    <source>
        <dbReference type="ARBA" id="ARBA00011245"/>
    </source>
</evidence>
<dbReference type="EMBL" id="FLUP01000001">
    <property type="protein sequence ID" value="SBW01491.1"/>
    <property type="molecule type" value="Genomic_DNA"/>
</dbReference>
<feature type="active site" evidence="16">
    <location>
        <position position="100"/>
    </location>
</feature>
<proteinExistence type="inferred from homology"/>
<evidence type="ECO:0000256" key="4">
    <source>
        <dbReference type="ARBA" id="ARBA00022457"/>
    </source>
</evidence>